<dbReference type="InterPro" id="IPR028098">
    <property type="entry name" value="Glyco_trans_4-like_N"/>
</dbReference>
<dbReference type="NCBIfam" id="TIGR03088">
    <property type="entry name" value="stp2"/>
    <property type="match status" value="1"/>
</dbReference>
<dbReference type="EMBL" id="MSYM01000008">
    <property type="protein sequence ID" value="OLP07294.1"/>
    <property type="molecule type" value="Genomic_DNA"/>
</dbReference>
<comment type="caution">
    <text evidence="2">The sequence shown here is derived from an EMBL/GenBank/DDBJ whole genome shotgun (WGS) entry which is preliminary data.</text>
</comment>
<dbReference type="RefSeq" id="WP_075585645.1">
    <property type="nucleotide sequence ID" value="NZ_MSYM01000008.1"/>
</dbReference>
<feature type="domain" description="Glycosyltransferase subfamily 4-like N-terminal" evidence="1">
    <location>
        <begin position="15"/>
        <end position="174"/>
    </location>
</feature>
<reference evidence="2 3" key="1">
    <citation type="submission" date="2017-01" db="EMBL/GenBank/DDBJ databases">
        <title>Genome sequence of Rhodoferax antarcticus ANT.BR, a psychrophilic purple nonsulfur bacterium from an Antarctic microbial mat.</title>
        <authorList>
            <person name="Baker J."/>
            <person name="Riester C."/>
            <person name="Skinner B."/>
            <person name="Newell A."/>
            <person name="Swingley W."/>
            <person name="Madigan M."/>
            <person name="Jung D."/>
            <person name="Asao M."/>
            <person name="Chen M."/>
            <person name="Loughlin P."/>
            <person name="Pan H."/>
            <person name="Lin S."/>
            <person name="Li N."/>
            <person name="Shaw J."/>
            <person name="Prado M."/>
            <person name="Sherman C."/>
            <person name="Li X."/>
            <person name="Tang J."/>
            <person name="Blankenship R."/>
            <person name="Zhao T."/>
            <person name="Touchman J."/>
            <person name="Sattley M."/>
        </authorList>
    </citation>
    <scope>NUCLEOTIDE SEQUENCE [LARGE SCALE GENOMIC DNA]</scope>
    <source>
        <strain evidence="2 3">ANT.BR</strain>
    </source>
</reference>
<dbReference type="AlphaFoldDB" id="A0A1Q8YGV5"/>
<sequence>MTQHIVHVLYRFAAGGLENVIVQLVNGLQEAEFSHTVVALSTIDDTFSRRITRQDVRFIALNKPPGQPFRMYPTMYRLLRQLKPDVWHSCNLAALEFTPIAALAGVPLRVHAEHGWDVADPDGSNRHYQYLRKFYQRFVHKYVAVSEQLDSYLQQRIGLAPQRVHLFPNGVNTQCFRPWRAGDQLPTGYPFNRQEHWVVGTVGRLERIKNQPLLAQAFVRLVRSQPVGAERLRLAIVGTGPLETKVREIMQEAGLLDRLWLPGTRADVPEVLRALDCFVLPSRSEGTSCTLQEAMSTDLPLIATAVGGNPQLLNHGQRGQLVLSDDAPALAAAIARVWHTDATLPQPGTNRAFAEQHYSLEVMLAQYQTLFLGNPTHQTP</sequence>
<keyword evidence="3" id="KW-1185">Reference proteome</keyword>
<organism evidence="2 3">
    <name type="scientific">Rhodoferax antarcticus ANT.BR</name>
    <dbReference type="NCBI Taxonomy" id="1111071"/>
    <lineage>
        <taxon>Bacteria</taxon>
        <taxon>Pseudomonadati</taxon>
        <taxon>Pseudomonadota</taxon>
        <taxon>Betaproteobacteria</taxon>
        <taxon>Burkholderiales</taxon>
        <taxon>Comamonadaceae</taxon>
        <taxon>Rhodoferax</taxon>
    </lineage>
</organism>
<evidence type="ECO:0000313" key="2">
    <source>
        <dbReference type="EMBL" id="OLP07294.1"/>
    </source>
</evidence>
<protein>
    <submittedName>
        <fullName evidence="2">Glycosyltransferase group 1 protein</fullName>
    </submittedName>
</protein>
<proteinExistence type="predicted"/>
<evidence type="ECO:0000313" key="3">
    <source>
        <dbReference type="Proteomes" id="UP000185911"/>
    </source>
</evidence>
<dbReference type="SUPFAM" id="SSF53756">
    <property type="entry name" value="UDP-Glycosyltransferase/glycogen phosphorylase"/>
    <property type="match status" value="1"/>
</dbReference>
<accession>A0A1Q8YGV5</accession>
<dbReference type="Gene3D" id="3.40.50.2000">
    <property type="entry name" value="Glycogen Phosphorylase B"/>
    <property type="match status" value="2"/>
</dbReference>
<dbReference type="Pfam" id="PF13439">
    <property type="entry name" value="Glyco_transf_4"/>
    <property type="match status" value="1"/>
</dbReference>
<dbReference type="PANTHER" id="PTHR45947:SF3">
    <property type="entry name" value="SULFOQUINOVOSYL TRANSFERASE SQD2"/>
    <property type="match status" value="1"/>
</dbReference>
<keyword evidence="2" id="KW-0808">Transferase</keyword>
<evidence type="ECO:0000259" key="1">
    <source>
        <dbReference type="Pfam" id="PF13439"/>
    </source>
</evidence>
<dbReference type="PANTHER" id="PTHR45947">
    <property type="entry name" value="SULFOQUINOVOSYL TRANSFERASE SQD2"/>
    <property type="match status" value="1"/>
</dbReference>
<name>A0A1Q8YGV5_9BURK</name>
<dbReference type="GO" id="GO:0016757">
    <property type="term" value="F:glycosyltransferase activity"/>
    <property type="evidence" value="ECO:0007669"/>
    <property type="project" value="TreeGrafter"/>
</dbReference>
<dbReference type="InterPro" id="IPR017522">
    <property type="entry name" value="Sugar_tfrase_PEP-CTERM_Stp2"/>
</dbReference>
<dbReference type="Proteomes" id="UP000185911">
    <property type="component" value="Unassembled WGS sequence"/>
</dbReference>
<dbReference type="InterPro" id="IPR050194">
    <property type="entry name" value="Glycosyltransferase_grp1"/>
</dbReference>
<gene>
    <name evidence="2" type="ORF">BLL52_1124</name>
</gene>
<dbReference type="Pfam" id="PF13692">
    <property type="entry name" value="Glyco_trans_1_4"/>
    <property type="match status" value="1"/>
</dbReference>
<dbReference type="STRING" id="81479.RA876_00335"/>